<protein>
    <submittedName>
        <fullName evidence="1">Uncharacterized protein</fullName>
    </submittedName>
</protein>
<organism evidence="1 3">
    <name type="scientific">Sphingomonas paucimobilis</name>
    <name type="common">Pseudomonas paucimobilis</name>
    <dbReference type="NCBI Taxonomy" id="13689"/>
    <lineage>
        <taxon>Bacteria</taxon>
        <taxon>Pseudomonadati</taxon>
        <taxon>Pseudomonadota</taxon>
        <taxon>Alphaproteobacteria</taxon>
        <taxon>Sphingomonadales</taxon>
        <taxon>Sphingomonadaceae</taxon>
        <taxon>Sphingomonas</taxon>
    </lineage>
</organism>
<reference evidence="2" key="2">
    <citation type="submission" date="2020-12" db="EMBL/GenBank/DDBJ databases">
        <title>FDA dAtabase for Regulatory Grade micrObial Sequences (FDA-ARGOS): Supporting development and validation of Infectious Disease Dx tests.</title>
        <authorList>
            <person name="Sproer C."/>
            <person name="Gronow S."/>
            <person name="Severitt S."/>
            <person name="Schroder I."/>
            <person name="Tallon L."/>
            <person name="Sadzewicz L."/>
            <person name="Zhao X."/>
            <person name="Boylan J."/>
            <person name="Ott S."/>
            <person name="Bowen H."/>
            <person name="Vavikolanu K."/>
            <person name="Mehta A."/>
            <person name="Aluvathingal J."/>
            <person name="Nadendla S."/>
            <person name="Lowell S."/>
            <person name="Myers T."/>
            <person name="Yan Y."/>
            <person name="Sichtig H."/>
        </authorList>
    </citation>
    <scope>NUCLEOTIDE SEQUENCE [LARGE SCALE GENOMIC DNA]</scope>
    <source>
        <strain evidence="2">FDAARGOS_881</strain>
    </source>
</reference>
<dbReference type="GeneID" id="78526022"/>
<evidence type="ECO:0000313" key="2">
    <source>
        <dbReference type="EMBL" id="QPT08040.1"/>
    </source>
</evidence>
<dbReference type="AlphaFoldDB" id="A0A411LGI9"/>
<accession>A0A411LGI9</accession>
<gene>
    <name evidence="1" type="ORF">HKX06_10535</name>
    <name evidence="2" type="ORF">I6G38_14875</name>
</gene>
<dbReference type="Proteomes" id="UP000594836">
    <property type="component" value="Chromosome"/>
</dbReference>
<proteinExistence type="predicted"/>
<reference evidence="1 3" key="1">
    <citation type="submission" date="2020-05" db="EMBL/GenBank/DDBJ databases">
        <title>Draft Genome Sequences of Sphingomonas sp. Isolated from the International Space Station.</title>
        <authorList>
            <person name="Bijlani S."/>
            <person name="Singh N.K."/>
            <person name="Mason C.E."/>
            <person name="Wang C.C."/>
            <person name="Venkateswaran K."/>
        </authorList>
    </citation>
    <scope>NUCLEOTIDE SEQUENCE [LARGE SCALE GENOMIC DNA]</scope>
    <source>
        <strain evidence="1 3">FKI-L5-BR-P1</strain>
    </source>
</reference>
<dbReference type="EMBL" id="CP065713">
    <property type="protein sequence ID" value="QPT08040.1"/>
    <property type="molecule type" value="Genomic_DNA"/>
</dbReference>
<name>A0A411LGI9_SPHPI</name>
<dbReference type="EMBL" id="JABEOU010000033">
    <property type="protein sequence ID" value="NNG57808.1"/>
    <property type="molecule type" value="Genomic_DNA"/>
</dbReference>
<evidence type="ECO:0000313" key="3">
    <source>
        <dbReference type="Proteomes" id="UP000550136"/>
    </source>
</evidence>
<sequence length="68" mass="6918">MKRSTGFLGAGIIGAAVLGGSITAGYLEQRLNAQPAVATFGQGVSEAQKMERRRGRAAAVAVAETAVQ</sequence>
<dbReference type="RefSeq" id="WP_007404302.1">
    <property type="nucleotide sequence ID" value="NZ_AP023323.1"/>
</dbReference>
<evidence type="ECO:0000313" key="1">
    <source>
        <dbReference type="EMBL" id="NNG57808.1"/>
    </source>
</evidence>
<dbReference type="Proteomes" id="UP000550136">
    <property type="component" value="Unassembled WGS sequence"/>
</dbReference>